<protein>
    <submittedName>
        <fullName evidence="2">Serine hydrolase</fullName>
    </submittedName>
</protein>
<keyword evidence="2" id="KW-0378">Hydrolase</keyword>
<dbReference type="AlphaFoldDB" id="A0A7Y3W6E9"/>
<dbReference type="PANTHER" id="PTHR43283">
    <property type="entry name" value="BETA-LACTAMASE-RELATED"/>
    <property type="match status" value="1"/>
</dbReference>
<keyword evidence="3" id="KW-1185">Reference proteome</keyword>
<dbReference type="Pfam" id="PF00144">
    <property type="entry name" value="Beta-lactamase"/>
    <property type="match status" value="1"/>
</dbReference>
<dbReference type="Gene3D" id="3.40.710.10">
    <property type="entry name" value="DD-peptidase/beta-lactamase superfamily"/>
    <property type="match status" value="1"/>
</dbReference>
<dbReference type="RefSeq" id="WP_173200387.1">
    <property type="nucleotide sequence ID" value="NZ_JABFCX010000003.1"/>
</dbReference>
<organism evidence="2 3">
    <name type="scientific">Parvularcula mediterranea</name>
    <dbReference type="NCBI Taxonomy" id="2732508"/>
    <lineage>
        <taxon>Bacteria</taxon>
        <taxon>Pseudomonadati</taxon>
        <taxon>Pseudomonadota</taxon>
        <taxon>Alphaproteobacteria</taxon>
        <taxon>Parvularculales</taxon>
        <taxon>Parvularculaceae</taxon>
        <taxon>Parvularcula</taxon>
    </lineage>
</organism>
<gene>
    <name evidence="2" type="ORF">HK107_12765</name>
</gene>
<dbReference type="PANTHER" id="PTHR43283:SF14">
    <property type="entry name" value="BLL8153 PROTEIN"/>
    <property type="match status" value="1"/>
</dbReference>
<name>A0A7Y3W6E9_9PROT</name>
<feature type="domain" description="Beta-lactamase-related" evidence="1">
    <location>
        <begin position="86"/>
        <end position="379"/>
    </location>
</feature>
<proteinExistence type="predicted"/>
<evidence type="ECO:0000259" key="1">
    <source>
        <dbReference type="Pfam" id="PF00144"/>
    </source>
</evidence>
<evidence type="ECO:0000313" key="3">
    <source>
        <dbReference type="Proteomes" id="UP000536835"/>
    </source>
</evidence>
<comment type="caution">
    <text evidence="2">The sequence shown here is derived from an EMBL/GenBank/DDBJ whole genome shotgun (WGS) entry which is preliminary data.</text>
</comment>
<sequence>MKKLLLPAFALLCAGVIAAAFWYVRPGSEFSPREVIAMVNIEDRREVFRRMETVYPSREVEPGEFVTTFPRAVTPLSVSYEWDGAERTFEDYAARRNVQGILVLKDGVVVHERYFGEADAEDRFTSWSVAKSYISTLTAIAVEEGVIESFEDKASRYAKDYAGTDFGDTSIRHLLWMSSGIDFDENYENPKSDIRKLFVDTFLWNKDVDDVVRAHRRNRPAGQDLDYISSNTQVLAGVLRGAYDMSLIEIFNEKLAQPLGYSGGSWLTDRQGIAAKELGYCCLQLTLEDYAKLGQLYVQDGVFGEERILPAGWVDMVRTPPQASHEPGGDGQLGYSYQFWLPGGDEGSFTMQGYNGQFVHMDPDLGAVIVMVSADRGPVVEKPEFVQLFRAIKNQLPDDMTRVRRAGL</sequence>
<accession>A0A7Y3W6E9</accession>
<reference evidence="2 3" key="1">
    <citation type="submission" date="2020-05" db="EMBL/GenBank/DDBJ databases">
        <title>Parvularcula mediterraneae sp. nov., isolated from polypropylene straw from shallow seawater of the seashore of Laganas in Zakynthos island, Greece.</title>
        <authorList>
            <person name="Szabo I."/>
            <person name="Al-Omari J."/>
            <person name="Rado J."/>
            <person name="Szerdahelyi G.S."/>
        </authorList>
    </citation>
    <scope>NUCLEOTIDE SEQUENCE [LARGE SCALE GENOMIC DNA]</scope>
    <source>
        <strain evidence="2 3">ZS-1/3</strain>
    </source>
</reference>
<evidence type="ECO:0000313" key="2">
    <source>
        <dbReference type="EMBL" id="NNU17196.1"/>
    </source>
</evidence>
<dbReference type="GO" id="GO:0016787">
    <property type="term" value="F:hydrolase activity"/>
    <property type="evidence" value="ECO:0007669"/>
    <property type="project" value="UniProtKB-KW"/>
</dbReference>
<dbReference type="EMBL" id="JABFCX010000003">
    <property type="protein sequence ID" value="NNU17196.1"/>
    <property type="molecule type" value="Genomic_DNA"/>
</dbReference>
<dbReference type="Proteomes" id="UP000536835">
    <property type="component" value="Unassembled WGS sequence"/>
</dbReference>
<dbReference type="SUPFAM" id="SSF56601">
    <property type="entry name" value="beta-lactamase/transpeptidase-like"/>
    <property type="match status" value="1"/>
</dbReference>
<dbReference type="InterPro" id="IPR050789">
    <property type="entry name" value="Diverse_Enzym_Activities"/>
</dbReference>
<dbReference type="InterPro" id="IPR012338">
    <property type="entry name" value="Beta-lactam/transpept-like"/>
</dbReference>
<dbReference type="InterPro" id="IPR001466">
    <property type="entry name" value="Beta-lactam-related"/>
</dbReference>